<proteinExistence type="predicted"/>
<protein>
    <submittedName>
        <fullName evidence="1">Uncharacterized protein</fullName>
    </submittedName>
</protein>
<dbReference type="InterPro" id="IPR046889">
    <property type="entry name" value="Sp-CxC"/>
</dbReference>
<reference evidence="1 2" key="1">
    <citation type="submission" date="2018-10" db="EMBL/GenBank/DDBJ databases">
        <title>Genomic Encyclopedia of Archaeal and Bacterial Type Strains, Phase II (KMG-II): from individual species to whole genera.</title>
        <authorList>
            <person name="Goeker M."/>
        </authorList>
    </citation>
    <scope>NUCLEOTIDE SEQUENCE [LARGE SCALE GENOMIC DNA]</scope>
    <source>
        <strain evidence="1 2">DSM 25217</strain>
    </source>
</reference>
<gene>
    <name evidence="1" type="ORF">BXY39_3460</name>
</gene>
<evidence type="ECO:0000313" key="2">
    <source>
        <dbReference type="Proteomes" id="UP000271227"/>
    </source>
</evidence>
<dbReference type="Proteomes" id="UP000271227">
    <property type="component" value="Unassembled WGS sequence"/>
</dbReference>
<sequence length="70" mass="7585">MTIDARITQAINEAVKEAGQPDTLARRLIAWFEAVTSGNEDINDQATAARHLEVLFEGTVVENADGEDAD</sequence>
<dbReference type="RefSeq" id="WP_121940093.1">
    <property type="nucleotide sequence ID" value="NZ_REFR01000015.1"/>
</dbReference>
<evidence type="ECO:0000313" key="1">
    <source>
        <dbReference type="EMBL" id="RMB01950.1"/>
    </source>
</evidence>
<dbReference type="EMBL" id="REFR01000015">
    <property type="protein sequence ID" value="RMB01950.1"/>
    <property type="molecule type" value="Genomic_DNA"/>
</dbReference>
<dbReference type="OrthoDB" id="8481475at2"/>
<accession>A0A3M0C0U2</accession>
<dbReference type="InParanoid" id="A0A3M0C0U2"/>
<dbReference type="Pfam" id="PF20304">
    <property type="entry name" value="Sp-CxC"/>
    <property type="match status" value="1"/>
</dbReference>
<comment type="caution">
    <text evidence="1">The sequence shown here is derived from an EMBL/GenBank/DDBJ whole genome shotgun (WGS) entry which is preliminary data.</text>
</comment>
<keyword evidence="2" id="KW-1185">Reference proteome</keyword>
<organism evidence="1 2">
    <name type="scientific">Eilatimonas milleporae</name>
    <dbReference type="NCBI Taxonomy" id="911205"/>
    <lineage>
        <taxon>Bacteria</taxon>
        <taxon>Pseudomonadati</taxon>
        <taxon>Pseudomonadota</taxon>
        <taxon>Alphaproteobacteria</taxon>
        <taxon>Kordiimonadales</taxon>
        <taxon>Kordiimonadaceae</taxon>
        <taxon>Eilatimonas</taxon>
    </lineage>
</organism>
<name>A0A3M0C0U2_9PROT</name>
<dbReference type="AlphaFoldDB" id="A0A3M0C0U2"/>